<dbReference type="AlphaFoldDB" id="A0A5N5QMC0"/>
<reference evidence="3 4" key="1">
    <citation type="journal article" date="2019" name="Fungal Biol. Biotechnol.">
        <title>Draft genome sequence of fastidious pathogen Ceratobasidium theobromae, which causes vascular-streak dieback in Theobroma cacao.</title>
        <authorList>
            <person name="Ali S.S."/>
            <person name="Asman A."/>
            <person name="Shao J."/>
            <person name="Firmansyah A.P."/>
            <person name="Susilo A.W."/>
            <person name="Rosmana A."/>
            <person name="McMahon P."/>
            <person name="Junaid M."/>
            <person name="Guest D."/>
            <person name="Kheng T.Y."/>
            <person name="Meinhardt L.W."/>
            <person name="Bailey B.A."/>
        </authorList>
    </citation>
    <scope>NUCLEOTIDE SEQUENCE [LARGE SCALE GENOMIC DNA]</scope>
    <source>
        <strain evidence="3 4">CT2</strain>
    </source>
</reference>
<dbReference type="InterPro" id="IPR036526">
    <property type="entry name" value="C-N_Hydrolase_sf"/>
</dbReference>
<dbReference type="SUPFAM" id="SSF56317">
    <property type="entry name" value="Carbon-nitrogen hydrolase"/>
    <property type="match status" value="1"/>
</dbReference>
<evidence type="ECO:0000259" key="2">
    <source>
        <dbReference type="PROSITE" id="PS50263"/>
    </source>
</evidence>
<gene>
    <name evidence="3" type="ORF">CTheo_3739</name>
</gene>
<dbReference type="InterPro" id="IPR003010">
    <property type="entry name" value="C-N_Hydrolase"/>
</dbReference>
<feature type="domain" description="CN hydrolase" evidence="2">
    <location>
        <begin position="17"/>
        <end position="338"/>
    </location>
</feature>
<accession>A0A5N5QMC0</accession>
<evidence type="ECO:0000313" key="4">
    <source>
        <dbReference type="Proteomes" id="UP000383932"/>
    </source>
</evidence>
<dbReference type="GO" id="GO:0008418">
    <property type="term" value="F:protein-N-terminal asparagine amidohydrolase activity"/>
    <property type="evidence" value="ECO:0007669"/>
    <property type="project" value="InterPro"/>
</dbReference>
<name>A0A5N5QMC0_9AGAM</name>
<sequence length="338" mass="37094">MSDPAVQENAKSEHNLIRVGLVQFDPKVENVEYNVQRVKDRIASLEPGSVDLLCLPEMAFTGYMFPTADSIRPFVEFPDKSPSREACVEIAQRLKCYVVAGYPAPTLPLEETKEQAVASEGQGAPQPAEPEASNKDTPKAQDAQESELATSAQKAVGVARNNAVVVDPNGAIIHEYTKVNMFESDLPWAQPGSGFTTFTTQLETLGTLSVAICMDLNPHPPSVWTSEEGPYELANYCIQHNVQTLILLCAWLDSGAAPEDTQFDAQTVSYWIARLKPLWRSGSDKYTVVICNRTGKERGATFAGSSTVLRSQPDRYLPKILTVMGRDEEAVRVVEIVD</sequence>
<feature type="region of interest" description="Disordered" evidence="1">
    <location>
        <begin position="112"/>
        <end position="152"/>
    </location>
</feature>
<dbReference type="OrthoDB" id="201515at2759"/>
<dbReference type="Pfam" id="PF00795">
    <property type="entry name" value="CN_hydrolase"/>
    <property type="match status" value="1"/>
</dbReference>
<protein>
    <recommendedName>
        <fullName evidence="2">CN hydrolase domain-containing protein</fullName>
    </recommendedName>
</protein>
<keyword evidence="4" id="KW-1185">Reference proteome</keyword>
<dbReference type="InterPro" id="IPR039703">
    <property type="entry name" value="Nta1"/>
</dbReference>
<dbReference type="Gene3D" id="3.60.110.10">
    <property type="entry name" value="Carbon-nitrogen hydrolase"/>
    <property type="match status" value="1"/>
</dbReference>
<dbReference type="PANTHER" id="PTHR11750">
    <property type="entry name" value="PROTEIN N-TERMINAL AMIDASE"/>
    <property type="match status" value="1"/>
</dbReference>
<dbReference type="PROSITE" id="PS50263">
    <property type="entry name" value="CN_HYDROLASE"/>
    <property type="match status" value="1"/>
</dbReference>
<dbReference type="GO" id="GO:0070773">
    <property type="term" value="F:protein-N-terminal glutamine amidohydrolase activity"/>
    <property type="evidence" value="ECO:0007669"/>
    <property type="project" value="InterPro"/>
</dbReference>
<comment type="caution">
    <text evidence="3">The sequence shown here is derived from an EMBL/GenBank/DDBJ whole genome shotgun (WGS) entry which is preliminary data.</text>
</comment>
<dbReference type="GO" id="GO:0030163">
    <property type="term" value="P:protein catabolic process"/>
    <property type="evidence" value="ECO:0007669"/>
    <property type="project" value="TreeGrafter"/>
</dbReference>
<evidence type="ECO:0000256" key="1">
    <source>
        <dbReference type="SAM" id="MobiDB-lite"/>
    </source>
</evidence>
<dbReference type="PANTHER" id="PTHR11750:SF26">
    <property type="entry name" value="PROTEIN N-TERMINAL AMIDASE"/>
    <property type="match status" value="1"/>
</dbReference>
<dbReference type="EMBL" id="SSOP01000053">
    <property type="protein sequence ID" value="KAB5592819.1"/>
    <property type="molecule type" value="Genomic_DNA"/>
</dbReference>
<organism evidence="3 4">
    <name type="scientific">Ceratobasidium theobromae</name>
    <dbReference type="NCBI Taxonomy" id="1582974"/>
    <lineage>
        <taxon>Eukaryota</taxon>
        <taxon>Fungi</taxon>
        <taxon>Dikarya</taxon>
        <taxon>Basidiomycota</taxon>
        <taxon>Agaricomycotina</taxon>
        <taxon>Agaricomycetes</taxon>
        <taxon>Cantharellales</taxon>
        <taxon>Ceratobasidiaceae</taxon>
        <taxon>Ceratobasidium</taxon>
    </lineage>
</organism>
<evidence type="ECO:0000313" key="3">
    <source>
        <dbReference type="EMBL" id="KAB5592819.1"/>
    </source>
</evidence>
<proteinExistence type="predicted"/>
<dbReference type="Proteomes" id="UP000383932">
    <property type="component" value="Unassembled WGS sequence"/>
</dbReference>